<dbReference type="InterPro" id="IPR028581">
    <property type="entry name" value="DeoC_typeI"/>
</dbReference>
<evidence type="ECO:0000313" key="8">
    <source>
        <dbReference type="EMBL" id="CUV08262.1"/>
    </source>
</evidence>
<evidence type="ECO:0000256" key="2">
    <source>
        <dbReference type="ARBA" id="ARBA00012515"/>
    </source>
</evidence>
<dbReference type="SMART" id="SM01133">
    <property type="entry name" value="DeoC"/>
    <property type="match status" value="1"/>
</dbReference>
<name>A0A160VDK7_9ZZZZ</name>
<accession>A0A160VDK7</accession>
<dbReference type="GO" id="GO:0016052">
    <property type="term" value="P:carbohydrate catabolic process"/>
    <property type="evidence" value="ECO:0007669"/>
    <property type="project" value="TreeGrafter"/>
</dbReference>
<dbReference type="GO" id="GO:0009264">
    <property type="term" value="P:deoxyribonucleotide catabolic process"/>
    <property type="evidence" value="ECO:0007669"/>
    <property type="project" value="InterPro"/>
</dbReference>
<dbReference type="InterPro" id="IPR002915">
    <property type="entry name" value="DeoC/FbaB/LacD_aldolase"/>
</dbReference>
<dbReference type="NCBIfam" id="TIGR00126">
    <property type="entry name" value="deoC"/>
    <property type="match status" value="1"/>
</dbReference>
<dbReference type="Pfam" id="PF01791">
    <property type="entry name" value="DeoC"/>
    <property type="match status" value="1"/>
</dbReference>
<keyword evidence="3" id="KW-0963">Cytoplasm</keyword>
<evidence type="ECO:0000256" key="3">
    <source>
        <dbReference type="ARBA" id="ARBA00022490"/>
    </source>
</evidence>
<protein>
    <recommendedName>
        <fullName evidence="2">deoxyribose-phosphate aldolase</fullName>
        <ecNumber evidence="2">4.1.2.4</ecNumber>
    </recommendedName>
    <alternativeName>
        <fullName evidence="6">2-deoxy-D-ribose 5-phosphate aldolase</fullName>
    </alternativeName>
</protein>
<gene>
    <name evidence="8" type="ORF">MGWOODY_Mmi2337</name>
</gene>
<reference evidence="8" key="1">
    <citation type="submission" date="2015-10" db="EMBL/GenBank/DDBJ databases">
        <authorList>
            <person name="Gilbert D.G."/>
        </authorList>
    </citation>
    <scope>NUCLEOTIDE SEQUENCE</scope>
</reference>
<dbReference type="HAMAP" id="MF_00114">
    <property type="entry name" value="DeoC_type1"/>
    <property type="match status" value="1"/>
</dbReference>
<dbReference type="EC" id="4.1.2.4" evidence="2"/>
<dbReference type="CDD" id="cd00959">
    <property type="entry name" value="DeoC"/>
    <property type="match status" value="1"/>
</dbReference>
<dbReference type="EMBL" id="FAXC01000038">
    <property type="protein sequence ID" value="CUV08262.1"/>
    <property type="molecule type" value="Genomic_DNA"/>
</dbReference>
<keyword evidence="4 8" id="KW-0456">Lyase</keyword>
<dbReference type="Gene3D" id="3.20.20.70">
    <property type="entry name" value="Aldolase class I"/>
    <property type="match status" value="1"/>
</dbReference>
<evidence type="ECO:0000256" key="4">
    <source>
        <dbReference type="ARBA" id="ARBA00023239"/>
    </source>
</evidence>
<evidence type="ECO:0000256" key="6">
    <source>
        <dbReference type="ARBA" id="ARBA00032755"/>
    </source>
</evidence>
<dbReference type="PANTHER" id="PTHR10889">
    <property type="entry name" value="DEOXYRIBOSE-PHOSPHATE ALDOLASE"/>
    <property type="match status" value="1"/>
</dbReference>
<evidence type="ECO:0000256" key="7">
    <source>
        <dbReference type="ARBA" id="ARBA00048791"/>
    </source>
</evidence>
<dbReference type="PIRSF" id="PIRSF001357">
    <property type="entry name" value="DeoC"/>
    <property type="match status" value="1"/>
</dbReference>
<dbReference type="InterPro" id="IPR013785">
    <property type="entry name" value="Aldolase_TIM"/>
</dbReference>
<dbReference type="AlphaFoldDB" id="A0A160VDK7"/>
<comment type="similarity">
    <text evidence="1">Belongs to the DeoC/FbaB aldolase family. DeoC type 1 subfamily.</text>
</comment>
<dbReference type="PANTHER" id="PTHR10889:SF1">
    <property type="entry name" value="DEOXYRIBOSE-PHOSPHATE ALDOLASE"/>
    <property type="match status" value="1"/>
</dbReference>
<dbReference type="InterPro" id="IPR011343">
    <property type="entry name" value="DeoC"/>
</dbReference>
<keyword evidence="5" id="KW-0704">Schiff base</keyword>
<proteinExistence type="inferred from homology"/>
<dbReference type="GO" id="GO:0005737">
    <property type="term" value="C:cytoplasm"/>
    <property type="evidence" value="ECO:0007669"/>
    <property type="project" value="InterPro"/>
</dbReference>
<organism evidence="8">
    <name type="scientific">hydrothermal vent metagenome</name>
    <dbReference type="NCBI Taxonomy" id="652676"/>
    <lineage>
        <taxon>unclassified sequences</taxon>
        <taxon>metagenomes</taxon>
        <taxon>ecological metagenomes</taxon>
    </lineage>
</organism>
<dbReference type="SUPFAM" id="SSF51569">
    <property type="entry name" value="Aldolase"/>
    <property type="match status" value="1"/>
</dbReference>
<comment type="catalytic activity">
    <reaction evidence="7">
        <text>2-deoxy-D-ribose 5-phosphate = D-glyceraldehyde 3-phosphate + acetaldehyde</text>
        <dbReference type="Rhea" id="RHEA:12821"/>
        <dbReference type="ChEBI" id="CHEBI:15343"/>
        <dbReference type="ChEBI" id="CHEBI:59776"/>
        <dbReference type="ChEBI" id="CHEBI:62877"/>
        <dbReference type="EC" id="4.1.2.4"/>
    </reaction>
</comment>
<sequence>MKVRDLAKMIDHSLLHPTMTERELRDGCEIAKKYGVAAVFIKPYAIPIAVEILEDTDVMVGSVIGFPHGATPVNIKVFETEQAIQAGAVEIDMVVNVGKVLDEDWDYIRYELGSIREVTKKHEVILKVIFENDYLNQDRHKIKLSKLCSEVQVDYIKTSTGYGFVKGDDDKYSYAGATDNDLRLMRKEADSSIQVKAAGGVKNLDDLLRVRELGCTRVGATATVEILEEAKVRFGSEY</sequence>
<evidence type="ECO:0000256" key="5">
    <source>
        <dbReference type="ARBA" id="ARBA00023270"/>
    </source>
</evidence>
<dbReference type="GO" id="GO:0004139">
    <property type="term" value="F:deoxyribose-phosphate aldolase activity"/>
    <property type="evidence" value="ECO:0007669"/>
    <property type="project" value="UniProtKB-EC"/>
</dbReference>
<evidence type="ECO:0000256" key="1">
    <source>
        <dbReference type="ARBA" id="ARBA00010936"/>
    </source>
</evidence>